<dbReference type="RefSeq" id="WP_145093186.1">
    <property type="nucleotide sequence ID" value="NZ_CP036274.1"/>
</dbReference>
<organism evidence="1 2">
    <name type="scientific">Anatilimnocola aggregata</name>
    <dbReference type="NCBI Taxonomy" id="2528021"/>
    <lineage>
        <taxon>Bacteria</taxon>
        <taxon>Pseudomonadati</taxon>
        <taxon>Planctomycetota</taxon>
        <taxon>Planctomycetia</taxon>
        <taxon>Pirellulales</taxon>
        <taxon>Pirellulaceae</taxon>
        <taxon>Anatilimnocola</taxon>
    </lineage>
</organism>
<evidence type="ECO:0000313" key="1">
    <source>
        <dbReference type="EMBL" id="QDU29417.1"/>
    </source>
</evidence>
<name>A0A517YGR4_9BACT</name>
<dbReference type="KEGG" id="aagg:ETAA8_45270"/>
<evidence type="ECO:0000313" key="2">
    <source>
        <dbReference type="Proteomes" id="UP000315017"/>
    </source>
</evidence>
<dbReference type="AlphaFoldDB" id="A0A517YGR4"/>
<proteinExistence type="predicted"/>
<accession>A0A517YGR4</accession>
<protein>
    <submittedName>
        <fullName evidence="1">Uncharacterized protein</fullName>
    </submittedName>
</protein>
<gene>
    <name evidence="1" type="ORF">ETAA8_45270</name>
</gene>
<reference evidence="1 2" key="1">
    <citation type="submission" date="2019-02" db="EMBL/GenBank/DDBJ databases">
        <title>Deep-cultivation of Planctomycetes and their phenomic and genomic characterization uncovers novel biology.</title>
        <authorList>
            <person name="Wiegand S."/>
            <person name="Jogler M."/>
            <person name="Boedeker C."/>
            <person name="Pinto D."/>
            <person name="Vollmers J."/>
            <person name="Rivas-Marin E."/>
            <person name="Kohn T."/>
            <person name="Peeters S.H."/>
            <person name="Heuer A."/>
            <person name="Rast P."/>
            <person name="Oberbeckmann S."/>
            <person name="Bunk B."/>
            <person name="Jeske O."/>
            <person name="Meyerdierks A."/>
            <person name="Storesund J.E."/>
            <person name="Kallscheuer N."/>
            <person name="Luecker S."/>
            <person name="Lage O.M."/>
            <person name="Pohl T."/>
            <person name="Merkel B.J."/>
            <person name="Hornburger P."/>
            <person name="Mueller R.-W."/>
            <person name="Bruemmer F."/>
            <person name="Labrenz M."/>
            <person name="Spormann A.M."/>
            <person name="Op den Camp H."/>
            <person name="Overmann J."/>
            <person name="Amann R."/>
            <person name="Jetten M.S.M."/>
            <person name="Mascher T."/>
            <person name="Medema M.H."/>
            <person name="Devos D.P."/>
            <person name="Kaster A.-K."/>
            <person name="Ovreas L."/>
            <person name="Rohde M."/>
            <person name="Galperin M.Y."/>
            <person name="Jogler C."/>
        </authorList>
    </citation>
    <scope>NUCLEOTIDE SEQUENCE [LARGE SCALE GENOMIC DNA]</scope>
    <source>
        <strain evidence="1 2">ETA_A8</strain>
    </source>
</reference>
<sequence>MSTTFARLVIVLFGILGGLSSGQDAPPPKLDVPRKPAAMYVPPPPPTTDQMRAEMNGLFLPSGFQHEPLLSPNGEVGGLITGPDKFKIAYWVMPPFGSRLAPGQVAFESLAMKLKAGKHQWSREQYVSDELIQLTLASDNTLAVSYPNRGVNMSCNVNGPGQLSDALLMALSITNTVRRLSWDKAKELFEKGGVKSCTMFHTGVVFIHMADETRFETRQPSSGALIALIRALGKEDKIGIATD</sequence>
<dbReference type="EMBL" id="CP036274">
    <property type="protein sequence ID" value="QDU29417.1"/>
    <property type="molecule type" value="Genomic_DNA"/>
</dbReference>
<dbReference type="Proteomes" id="UP000315017">
    <property type="component" value="Chromosome"/>
</dbReference>
<keyword evidence="2" id="KW-1185">Reference proteome</keyword>